<keyword evidence="1" id="KW-0732">Signal</keyword>
<reference evidence="2 3" key="1">
    <citation type="submission" date="2017-06" db="EMBL/GenBank/DDBJ databases">
        <title>Description of Avrilella dinanensis gen. nov. sp. nov.</title>
        <authorList>
            <person name="Leyer C."/>
            <person name="Sassi M."/>
            <person name="Minet J."/>
            <person name="Kayal S."/>
            <person name="Cattoir V."/>
        </authorList>
    </citation>
    <scope>NUCLEOTIDE SEQUENCE [LARGE SCALE GENOMIC DNA]</scope>
    <source>
        <strain evidence="2 3">UR159</strain>
    </source>
</reference>
<keyword evidence="3" id="KW-1185">Reference proteome</keyword>
<feature type="chain" id="PRO_5014702670" evidence="1">
    <location>
        <begin position="22"/>
        <end position="196"/>
    </location>
</feature>
<name>A0A2M9R2D2_9FLAO</name>
<evidence type="ECO:0000256" key="1">
    <source>
        <dbReference type="SAM" id="SignalP"/>
    </source>
</evidence>
<dbReference type="AlphaFoldDB" id="A0A2M9R2D2"/>
<accession>A0A2M9R2D2</accession>
<comment type="caution">
    <text evidence="2">The sequence shown here is derived from an EMBL/GenBank/DDBJ whole genome shotgun (WGS) entry which is preliminary data.</text>
</comment>
<evidence type="ECO:0000313" key="2">
    <source>
        <dbReference type="EMBL" id="PJR03016.1"/>
    </source>
</evidence>
<dbReference type="EMBL" id="NIPO01000003">
    <property type="protein sequence ID" value="PJR03016.1"/>
    <property type="molecule type" value="Genomic_DNA"/>
</dbReference>
<feature type="signal peptide" evidence="1">
    <location>
        <begin position="1"/>
        <end position="21"/>
    </location>
</feature>
<organism evidence="2 3">
    <name type="scientific">Avrilella dinanensis</name>
    <dbReference type="NCBI Taxonomy" id="2008672"/>
    <lineage>
        <taxon>Bacteria</taxon>
        <taxon>Pseudomonadati</taxon>
        <taxon>Bacteroidota</taxon>
        <taxon>Flavobacteriia</taxon>
        <taxon>Flavobacteriales</taxon>
        <taxon>Flavobacteriaceae</taxon>
        <taxon>Avrilella</taxon>
    </lineage>
</organism>
<sequence>MKKLFLSAVAISALCSSCETADDIYAEKTSHKTYTTSTHHGTNKAYDQYRNIVNSFVYDQKLDYHNNMRLFEQHVNHHIQQNTDKMLYETMDWEILQQLCYADESLIKQLDYSDAFKENLQAILQGKNASIPELTIATEKQIAATVLKMHGDYAGNGDDNKLGGNRIIAYVYGAQHSFTQAVLYAGAIELKSRFAN</sequence>
<dbReference type="OrthoDB" id="1341439at2"/>
<protein>
    <submittedName>
        <fullName evidence="2">Uncharacterized protein</fullName>
    </submittedName>
</protein>
<proteinExistence type="predicted"/>
<evidence type="ECO:0000313" key="3">
    <source>
        <dbReference type="Proteomes" id="UP000231960"/>
    </source>
</evidence>
<dbReference type="Proteomes" id="UP000231960">
    <property type="component" value="Unassembled WGS sequence"/>
</dbReference>
<gene>
    <name evidence="2" type="ORF">CDL10_11160</name>
</gene>
<dbReference type="RefSeq" id="WP_100678755.1">
    <property type="nucleotide sequence ID" value="NZ_NIPO01000003.1"/>
</dbReference>